<organism evidence="2 3">
    <name type="scientific">Paenibacillus phyllosphaerae</name>
    <dbReference type="NCBI Taxonomy" id="274593"/>
    <lineage>
        <taxon>Bacteria</taxon>
        <taxon>Bacillati</taxon>
        <taxon>Bacillota</taxon>
        <taxon>Bacilli</taxon>
        <taxon>Bacillales</taxon>
        <taxon>Paenibacillaceae</taxon>
        <taxon>Paenibacillus</taxon>
    </lineage>
</organism>
<evidence type="ECO:0000313" key="3">
    <source>
        <dbReference type="Proteomes" id="UP000570361"/>
    </source>
</evidence>
<dbReference type="EMBL" id="JACHXK010000005">
    <property type="protein sequence ID" value="MBB3110525.1"/>
    <property type="molecule type" value="Genomic_DNA"/>
</dbReference>
<reference evidence="2 3" key="1">
    <citation type="submission" date="2020-08" db="EMBL/GenBank/DDBJ databases">
        <title>Genomic Encyclopedia of Type Strains, Phase III (KMG-III): the genomes of soil and plant-associated and newly described type strains.</title>
        <authorList>
            <person name="Whitman W."/>
        </authorList>
    </citation>
    <scope>NUCLEOTIDE SEQUENCE [LARGE SCALE GENOMIC DNA]</scope>
    <source>
        <strain evidence="2 3">CECT 5862</strain>
    </source>
</reference>
<dbReference type="SMART" id="SM00635">
    <property type="entry name" value="BID_2"/>
    <property type="match status" value="7"/>
</dbReference>
<dbReference type="Gene3D" id="2.60.40.1080">
    <property type="match status" value="8"/>
</dbReference>
<feature type="domain" description="BIG2" evidence="1">
    <location>
        <begin position="474"/>
        <end position="554"/>
    </location>
</feature>
<protein>
    <recommendedName>
        <fullName evidence="1">BIG2 domain-containing protein</fullName>
    </recommendedName>
</protein>
<feature type="domain" description="BIG2" evidence="1">
    <location>
        <begin position="126"/>
        <end position="212"/>
    </location>
</feature>
<keyword evidence="3" id="KW-1185">Reference proteome</keyword>
<accession>A0A7W5AXC3</accession>
<evidence type="ECO:0000259" key="1">
    <source>
        <dbReference type="SMART" id="SM00635"/>
    </source>
</evidence>
<comment type="caution">
    <text evidence="2">The sequence shown here is derived from an EMBL/GenBank/DDBJ whole genome shotgun (WGS) entry which is preliminary data.</text>
</comment>
<feature type="domain" description="BIG2" evidence="1">
    <location>
        <begin position="642"/>
        <end position="723"/>
    </location>
</feature>
<proteinExistence type="predicted"/>
<evidence type="ECO:0000313" key="2">
    <source>
        <dbReference type="EMBL" id="MBB3110525.1"/>
    </source>
</evidence>
<feature type="domain" description="BIG2" evidence="1">
    <location>
        <begin position="42"/>
        <end position="122"/>
    </location>
</feature>
<dbReference type="InterPro" id="IPR008964">
    <property type="entry name" value="Invasin/intimin_cell_adhesion"/>
</dbReference>
<dbReference type="InterPro" id="IPR003343">
    <property type="entry name" value="Big_2"/>
</dbReference>
<dbReference type="Proteomes" id="UP000570361">
    <property type="component" value="Unassembled WGS sequence"/>
</dbReference>
<sequence length="726" mass="76431">MKTTMRRDARVAPRSIVASVLALVLMLTFMNGIVRAAEETVTSIAFETSPSTTIYISESTIQLNVIATTSANNTKDVTSSAIWTSSNPSVVKVSGGLLTPLTSGTAKISAQYGSYKISVDLTSEYRYDSITINSDGDAAPDKMDFAVGEKPSFTLSAVKGSTTTDSIADATWTSSSPSVATVSDKGEVTLIAAGETTITASYKGRKDTVVLNVSSPYSSFEISPDGLLELKTGNDTFNLKVNATKSSDGTAVDVTADAEWTSSNTGVVKVDKGVVTSVGAGTATITVTHHGVSDSITAVVRPAHEAMRITPSAEQHILLKGGPIDFSVAVPNDNNQWQTVTNATWTSSDIYVATVDSNGRVTPKEIGQTKITASYKGLTKTVVVNVYPTIDTMEAASDEIDAFVDEQVKLPSVTAMTLWEEKFDISNLVSWTSSNTSVVELKDGKWIGKQVGEAVLTASVQGKSVSVTVTISEKPLALTTDASNISLVIGKEVALPSVTVVNESGTEEDVTDKATWKASSPNLLIKAPKMKGLLKSSVTLTATYLGKTTTFKVTIEEEVTKLFIDASSLTLNTGKTKSFKVTGVYKNGNSVNLSTKVNFSLSNETVASMSNNVIKGIAEGTTVVTGTYQDKTVTVVVTVQPRLTKLTITNRTLTLAPGSALTMKVTATYDTGKVVDVTKSAIWTSSKETVATVNSSGQIAAVAKGVSTVKAVFEGKTVTVRVTVKP</sequence>
<dbReference type="RefSeq" id="WP_183600440.1">
    <property type="nucleotide sequence ID" value="NZ_JACHXK010000005.1"/>
</dbReference>
<feature type="domain" description="BIG2" evidence="1">
    <location>
        <begin position="558"/>
        <end position="638"/>
    </location>
</feature>
<gene>
    <name evidence="2" type="ORF">FHS18_002592</name>
</gene>
<dbReference type="Pfam" id="PF02368">
    <property type="entry name" value="Big_2"/>
    <property type="match status" value="2"/>
</dbReference>
<feature type="domain" description="BIG2" evidence="1">
    <location>
        <begin position="216"/>
        <end position="299"/>
    </location>
</feature>
<feature type="domain" description="BIG2" evidence="1">
    <location>
        <begin position="303"/>
        <end position="385"/>
    </location>
</feature>
<name>A0A7W5AXC3_9BACL</name>
<dbReference type="SUPFAM" id="SSF49373">
    <property type="entry name" value="Invasin/intimin cell-adhesion fragments"/>
    <property type="match status" value="5"/>
</dbReference>
<dbReference type="AlphaFoldDB" id="A0A7W5AXC3"/>